<dbReference type="Proteomes" id="UP000799428">
    <property type="component" value="Unassembled WGS sequence"/>
</dbReference>
<dbReference type="EMBL" id="MU005774">
    <property type="protein sequence ID" value="KAF2707250.1"/>
    <property type="molecule type" value="Genomic_DNA"/>
</dbReference>
<dbReference type="AlphaFoldDB" id="A0A6G1K3C9"/>
<gene>
    <name evidence="1" type="ORF">K504DRAFT_492762</name>
</gene>
<accession>A0A6G1K3C9</accession>
<sequence>MRRFVAKRYCQHQVPESLQAHLSEPTICPSCQLQRFIKDIRDTQKGIDRRGGIFASRERVREEANVGFDGEIGTQAKRHRAWMRLWRQTKIKVVELVSQLEDIIKTWTHDEEVLGIEMVKEGLKLWREVEEEMAIVPGSVQPNSEYADVITTCITEGTIVPQEIAITLIKNAMKHAMDQNSVTMFLINGKKTGRMGQVPGVVKSRVEAATIGSSGSHRLGLLELGCEVIRGSTFQTIPKDLDPFVNATYNPVIPKTHLSHPKRAALKSQ</sequence>
<name>A0A6G1K3C9_9PLEO</name>
<reference evidence="1" key="1">
    <citation type="journal article" date="2020" name="Stud. Mycol.">
        <title>101 Dothideomycetes genomes: a test case for predicting lifestyles and emergence of pathogens.</title>
        <authorList>
            <person name="Haridas S."/>
            <person name="Albert R."/>
            <person name="Binder M."/>
            <person name="Bloem J."/>
            <person name="Labutti K."/>
            <person name="Salamov A."/>
            <person name="Andreopoulos B."/>
            <person name="Baker S."/>
            <person name="Barry K."/>
            <person name="Bills G."/>
            <person name="Bluhm B."/>
            <person name="Cannon C."/>
            <person name="Castanera R."/>
            <person name="Culley D."/>
            <person name="Daum C."/>
            <person name="Ezra D."/>
            <person name="Gonzalez J."/>
            <person name="Henrissat B."/>
            <person name="Kuo A."/>
            <person name="Liang C."/>
            <person name="Lipzen A."/>
            <person name="Lutzoni F."/>
            <person name="Magnuson J."/>
            <person name="Mondo S."/>
            <person name="Nolan M."/>
            <person name="Ohm R."/>
            <person name="Pangilinan J."/>
            <person name="Park H.-J."/>
            <person name="Ramirez L."/>
            <person name="Alfaro M."/>
            <person name="Sun H."/>
            <person name="Tritt A."/>
            <person name="Yoshinaga Y."/>
            <person name="Zwiers L.-H."/>
            <person name="Turgeon B."/>
            <person name="Goodwin S."/>
            <person name="Spatafora J."/>
            <person name="Crous P."/>
            <person name="Grigoriev I."/>
        </authorList>
    </citation>
    <scope>NUCLEOTIDE SEQUENCE</scope>
    <source>
        <strain evidence="1">CBS 279.74</strain>
    </source>
</reference>
<dbReference type="OrthoDB" id="3674353at2759"/>
<keyword evidence="2" id="KW-1185">Reference proteome</keyword>
<proteinExistence type="predicted"/>
<protein>
    <submittedName>
        <fullName evidence="1">Uncharacterized protein</fullName>
    </submittedName>
</protein>
<evidence type="ECO:0000313" key="1">
    <source>
        <dbReference type="EMBL" id="KAF2707250.1"/>
    </source>
</evidence>
<evidence type="ECO:0000313" key="2">
    <source>
        <dbReference type="Proteomes" id="UP000799428"/>
    </source>
</evidence>
<organism evidence="1 2">
    <name type="scientific">Pleomassaria siparia CBS 279.74</name>
    <dbReference type="NCBI Taxonomy" id="1314801"/>
    <lineage>
        <taxon>Eukaryota</taxon>
        <taxon>Fungi</taxon>
        <taxon>Dikarya</taxon>
        <taxon>Ascomycota</taxon>
        <taxon>Pezizomycotina</taxon>
        <taxon>Dothideomycetes</taxon>
        <taxon>Pleosporomycetidae</taxon>
        <taxon>Pleosporales</taxon>
        <taxon>Pleomassariaceae</taxon>
        <taxon>Pleomassaria</taxon>
    </lineage>
</organism>